<dbReference type="Gene3D" id="3.40.50.1820">
    <property type="entry name" value="alpha/beta hydrolase"/>
    <property type="match status" value="1"/>
</dbReference>
<proteinExistence type="inferred from homology"/>
<protein>
    <submittedName>
        <fullName evidence="3">Microcystin synthetase-associated thioesterase</fullName>
    </submittedName>
</protein>
<organism evidence="3">
    <name type="scientific">Phormidium sp. LP904c</name>
    <dbReference type="NCBI Taxonomy" id="2579162"/>
    <lineage>
        <taxon>Bacteria</taxon>
        <taxon>Bacillati</taxon>
        <taxon>Cyanobacteriota</taxon>
        <taxon>Cyanophyceae</taxon>
        <taxon>Oscillatoriophycideae</taxon>
        <taxon>Oscillatoriales</taxon>
        <taxon>Oscillatoriaceae</taxon>
        <taxon>Phormidium</taxon>
    </lineage>
</organism>
<dbReference type="InterPro" id="IPR029058">
    <property type="entry name" value="AB_hydrolase_fold"/>
</dbReference>
<dbReference type="PANTHER" id="PTHR11487">
    <property type="entry name" value="THIOESTERASE"/>
    <property type="match status" value="1"/>
</dbReference>
<reference evidence="3" key="1">
    <citation type="journal article" date="2019" name="Mar. Drugs">
        <title>The Biosynthesis of Rare Homo-Amino Acid Containing Variants of Microcystin by a Benthic Cyanobacterium.</title>
        <authorList>
            <person name="Shishido T.K."/>
            <person name="Jokela J."/>
            <person name="Humisto A."/>
            <person name="Suurnakki S."/>
            <person name="Wahlsten M."/>
            <person name="Alvarenga D.O."/>
            <person name="Sivonen K."/>
            <person name="Fewer D.P."/>
        </authorList>
    </citation>
    <scope>NUCLEOTIDE SEQUENCE</scope>
    <source>
        <strain evidence="3">LP904c</strain>
    </source>
</reference>
<gene>
    <name evidence="3" type="primary">mcyT</name>
</gene>
<dbReference type="AlphaFoldDB" id="A0A4P8NLB9"/>
<feature type="domain" description="Thioesterase" evidence="2">
    <location>
        <begin position="23"/>
        <end position="245"/>
    </location>
</feature>
<name>A0A4P8NLB9_9CYAN</name>
<dbReference type="EMBL" id="MK870091">
    <property type="protein sequence ID" value="QCQ67882.1"/>
    <property type="molecule type" value="Genomic_DNA"/>
</dbReference>
<evidence type="ECO:0000259" key="2">
    <source>
        <dbReference type="Pfam" id="PF00975"/>
    </source>
</evidence>
<dbReference type="InterPro" id="IPR001031">
    <property type="entry name" value="Thioesterase"/>
</dbReference>
<sequence length="267" mass="30460">MSYSQRGKSWVTYPKANPEAKLRLFCFHYAGGGAVSFRSWWDYLPSTVEVCPIELPGRSFRVQETPFTQIEPLIEALAPVVLPNLTKPFAFFGHSLGALVSFELARVLRKEYNRSPLQLFVSGHRAPQIPDRHPPIRALPNSEFLEVLRRYNGTPEAILENAELMELLLPTLRADFSVVETYSYKPEAPLDCPITVFGGLEDWKANALDLEPWREQTNSAFSLEMFPGDHFFIHSAQTLVLERLSQLLHQTVENPSQQLVQEMKPLY</sequence>
<evidence type="ECO:0000313" key="3">
    <source>
        <dbReference type="EMBL" id="QCQ67882.1"/>
    </source>
</evidence>
<dbReference type="InterPro" id="IPR012223">
    <property type="entry name" value="TEII"/>
</dbReference>
<accession>A0A4P8NLB9</accession>
<dbReference type="PANTHER" id="PTHR11487:SF0">
    <property type="entry name" value="S-ACYL FATTY ACID SYNTHASE THIOESTERASE, MEDIUM CHAIN"/>
    <property type="match status" value="1"/>
</dbReference>
<evidence type="ECO:0000256" key="1">
    <source>
        <dbReference type="ARBA" id="ARBA00007169"/>
    </source>
</evidence>
<comment type="similarity">
    <text evidence="1">Belongs to the thioesterase family.</text>
</comment>
<dbReference type="SUPFAM" id="SSF53474">
    <property type="entry name" value="alpha/beta-Hydrolases"/>
    <property type="match status" value="1"/>
</dbReference>
<dbReference type="Pfam" id="PF00975">
    <property type="entry name" value="Thioesterase"/>
    <property type="match status" value="1"/>
</dbReference>
<dbReference type="GO" id="GO:0008610">
    <property type="term" value="P:lipid biosynthetic process"/>
    <property type="evidence" value="ECO:0007669"/>
    <property type="project" value="TreeGrafter"/>
</dbReference>